<comment type="caution">
    <text evidence="1">The sequence shown here is derived from an EMBL/GenBank/DDBJ whole genome shotgun (WGS) entry which is preliminary data.</text>
</comment>
<dbReference type="InterPro" id="IPR027417">
    <property type="entry name" value="P-loop_NTPase"/>
</dbReference>
<protein>
    <submittedName>
        <fullName evidence="1">Uncharacterized protein</fullName>
    </submittedName>
</protein>
<accession>A0A4S4M6F4</accession>
<reference evidence="1 2" key="1">
    <citation type="submission" date="2019-02" db="EMBL/GenBank/DDBJ databases">
        <title>Genome sequencing of the rare red list fungi Bondarzewia mesenterica.</title>
        <authorList>
            <person name="Buettner E."/>
            <person name="Kellner H."/>
        </authorList>
    </citation>
    <scope>NUCLEOTIDE SEQUENCE [LARGE SCALE GENOMIC DNA]</scope>
    <source>
        <strain evidence="1 2">DSM 108281</strain>
    </source>
</reference>
<dbReference type="GO" id="GO:0005815">
    <property type="term" value="C:microtubule organizing center"/>
    <property type="evidence" value="ECO:0007669"/>
    <property type="project" value="TreeGrafter"/>
</dbReference>
<sequence>MNSAAPPGSTGIHALDVHFFSALLHHPSSSSSLRRGDVIEIQGPASSGKTHLLYELVSTCILPPNIFSIGTDGWDKIAIVFDTDDSFDVHRLSRLLQSRITQYLSRTASSLNTADSAKVTTVLTRILGKLRVFRPSSCFQLAASIANLSSHHATFLSTSEIGLVAIDSMSAFYWPDRFNIEQLRSMPQSSLVTAQTVTGAAASVPSLITSDPLNCVLAALHKFRMSHGPVTVLTNWGLNPSPNSTVKFQLFRQHLHSFPTVLPHDTDTVSASASHEFSNVCLPLTHHITLNFPPMVPYPADMVLPNTPQRDAHHCRRVEVGAQIVGLVRTNRSADVGTFCITITNDGVSIG</sequence>
<dbReference type="SUPFAM" id="SSF52540">
    <property type="entry name" value="P-loop containing nucleoside triphosphate hydrolases"/>
    <property type="match status" value="1"/>
</dbReference>
<dbReference type="Proteomes" id="UP000310158">
    <property type="component" value="Unassembled WGS sequence"/>
</dbReference>
<dbReference type="GO" id="GO:0000724">
    <property type="term" value="P:double-strand break repair via homologous recombination"/>
    <property type="evidence" value="ECO:0007669"/>
    <property type="project" value="InterPro"/>
</dbReference>
<evidence type="ECO:0000313" key="1">
    <source>
        <dbReference type="EMBL" id="THH20856.1"/>
    </source>
</evidence>
<proteinExistence type="predicted"/>
<dbReference type="GO" id="GO:0000400">
    <property type="term" value="F:four-way junction DNA binding"/>
    <property type="evidence" value="ECO:0007669"/>
    <property type="project" value="TreeGrafter"/>
</dbReference>
<dbReference type="GO" id="GO:0005657">
    <property type="term" value="C:replication fork"/>
    <property type="evidence" value="ECO:0007669"/>
    <property type="project" value="InterPro"/>
</dbReference>
<dbReference type="EMBL" id="SGPL01000013">
    <property type="protein sequence ID" value="THH20856.1"/>
    <property type="molecule type" value="Genomic_DNA"/>
</dbReference>
<keyword evidence="2" id="KW-1185">Reference proteome</keyword>
<dbReference type="OrthoDB" id="420422at2759"/>
<dbReference type="GO" id="GO:0033063">
    <property type="term" value="C:Rad51B-Rad51C-Rad51D-XRCC2 complex"/>
    <property type="evidence" value="ECO:0007669"/>
    <property type="project" value="InterPro"/>
</dbReference>
<dbReference type="PANTHER" id="PTHR46644">
    <property type="entry name" value="DNA REPAIR PROTEIN XRCC2"/>
    <property type="match status" value="1"/>
</dbReference>
<dbReference type="InterPro" id="IPR030547">
    <property type="entry name" value="XRCC2"/>
</dbReference>
<dbReference type="CDD" id="cd19490">
    <property type="entry name" value="XRCC2"/>
    <property type="match status" value="1"/>
</dbReference>
<dbReference type="PANTHER" id="PTHR46644:SF2">
    <property type="entry name" value="DNA REPAIR PROTEIN XRCC2"/>
    <property type="match status" value="1"/>
</dbReference>
<dbReference type="AlphaFoldDB" id="A0A4S4M6F4"/>
<organism evidence="1 2">
    <name type="scientific">Bondarzewia mesenterica</name>
    <dbReference type="NCBI Taxonomy" id="1095465"/>
    <lineage>
        <taxon>Eukaryota</taxon>
        <taxon>Fungi</taxon>
        <taxon>Dikarya</taxon>
        <taxon>Basidiomycota</taxon>
        <taxon>Agaricomycotina</taxon>
        <taxon>Agaricomycetes</taxon>
        <taxon>Russulales</taxon>
        <taxon>Bondarzewiaceae</taxon>
        <taxon>Bondarzewia</taxon>
    </lineage>
</organism>
<evidence type="ECO:0000313" key="2">
    <source>
        <dbReference type="Proteomes" id="UP000310158"/>
    </source>
</evidence>
<dbReference type="GO" id="GO:0042148">
    <property type="term" value="P:DNA strand invasion"/>
    <property type="evidence" value="ECO:0007669"/>
    <property type="project" value="TreeGrafter"/>
</dbReference>
<dbReference type="Gene3D" id="3.40.50.300">
    <property type="entry name" value="P-loop containing nucleotide triphosphate hydrolases"/>
    <property type="match status" value="1"/>
</dbReference>
<gene>
    <name evidence="1" type="ORF">EW146_g587</name>
</gene>
<name>A0A4S4M6F4_9AGAM</name>